<dbReference type="Proteomes" id="UP001558713">
    <property type="component" value="Unassembled WGS sequence"/>
</dbReference>
<comment type="caution">
    <text evidence="2">The sequence shown here is derived from an EMBL/GenBank/DDBJ whole genome shotgun (WGS) entry which is preliminary data.</text>
</comment>
<reference evidence="2 3" key="1">
    <citation type="submission" date="2024-04" db="EMBL/GenBank/DDBJ databases">
        <title>Genome assembly C_amara_ONT_v2.</title>
        <authorList>
            <person name="Yant L."/>
            <person name="Moore C."/>
            <person name="Slenker M."/>
        </authorList>
    </citation>
    <scope>NUCLEOTIDE SEQUENCE [LARGE SCALE GENOMIC DNA]</scope>
    <source>
        <tissue evidence="2">Leaf</tissue>
    </source>
</reference>
<dbReference type="InterPro" id="IPR006580">
    <property type="entry name" value="Znf_TTF"/>
</dbReference>
<gene>
    <name evidence="2" type="ORF">V5N11_003319</name>
</gene>
<proteinExistence type="predicted"/>
<sequence>MKKAKKHVLDITDPGNWENIDMRMRDLLVEKGHTIRLPTDYQFRNDTIRRHFSHAFYTRVMDNKEKQDRRWLVYSKSLDKAFCFCCKLFRHDQKSIQLGTTGHDDWRNLSKRLKKHEKSNDHIICMTRWTELEVRLKKAQTIDKYAEEEIRK</sequence>
<feature type="domain" description="TTF-type" evidence="1">
    <location>
        <begin position="56"/>
        <end position="141"/>
    </location>
</feature>
<dbReference type="EMBL" id="JBANAX010000150">
    <property type="protein sequence ID" value="KAL1220612.1"/>
    <property type="molecule type" value="Genomic_DNA"/>
</dbReference>
<dbReference type="PANTHER" id="PTHR45749:SF35">
    <property type="entry name" value="AC-LIKE TRANSPOSASE-RELATED"/>
    <property type="match status" value="1"/>
</dbReference>
<protein>
    <recommendedName>
        <fullName evidence="1">TTF-type domain-containing protein</fullName>
    </recommendedName>
</protein>
<name>A0ABD1BTV2_CARAN</name>
<keyword evidence="3" id="KW-1185">Reference proteome</keyword>
<dbReference type="PANTHER" id="PTHR45749">
    <property type="match status" value="1"/>
</dbReference>
<accession>A0ABD1BTV2</accession>
<evidence type="ECO:0000259" key="1">
    <source>
        <dbReference type="SMART" id="SM00597"/>
    </source>
</evidence>
<dbReference type="AlphaFoldDB" id="A0ABD1BTV2"/>
<dbReference type="SMART" id="SM00597">
    <property type="entry name" value="ZnF_TTF"/>
    <property type="match status" value="1"/>
</dbReference>
<organism evidence="2 3">
    <name type="scientific">Cardamine amara subsp. amara</name>
    <dbReference type="NCBI Taxonomy" id="228776"/>
    <lineage>
        <taxon>Eukaryota</taxon>
        <taxon>Viridiplantae</taxon>
        <taxon>Streptophyta</taxon>
        <taxon>Embryophyta</taxon>
        <taxon>Tracheophyta</taxon>
        <taxon>Spermatophyta</taxon>
        <taxon>Magnoliopsida</taxon>
        <taxon>eudicotyledons</taxon>
        <taxon>Gunneridae</taxon>
        <taxon>Pentapetalae</taxon>
        <taxon>rosids</taxon>
        <taxon>malvids</taxon>
        <taxon>Brassicales</taxon>
        <taxon>Brassicaceae</taxon>
        <taxon>Cardamineae</taxon>
        <taxon>Cardamine</taxon>
    </lineage>
</organism>
<evidence type="ECO:0000313" key="2">
    <source>
        <dbReference type="EMBL" id="KAL1220612.1"/>
    </source>
</evidence>
<evidence type="ECO:0000313" key="3">
    <source>
        <dbReference type="Proteomes" id="UP001558713"/>
    </source>
</evidence>